<accession>A0AAD7S6Z4</accession>
<proteinExistence type="predicted"/>
<protein>
    <submittedName>
        <fullName evidence="1">Uncharacterized protein</fullName>
    </submittedName>
</protein>
<sequence>MIWPSFSQLRLLSRGGESWPGKRRAIRATVSAAAVRFSVKPLCWRRLLRFIEQRRTSASKPAVMEAPPPPEQAMSFFVAGVDVCERGALFSPVDLRVHSDVFSLGEEVRRVSGERERGVGSQLHAE</sequence>
<evidence type="ECO:0000313" key="1">
    <source>
        <dbReference type="EMBL" id="KAJ8396963.1"/>
    </source>
</evidence>
<evidence type="ECO:0000313" key="2">
    <source>
        <dbReference type="Proteomes" id="UP001221898"/>
    </source>
</evidence>
<dbReference type="AlphaFoldDB" id="A0AAD7S6Z4"/>
<dbReference type="Proteomes" id="UP001221898">
    <property type="component" value="Unassembled WGS sequence"/>
</dbReference>
<organism evidence="1 2">
    <name type="scientific">Aldrovandia affinis</name>
    <dbReference type="NCBI Taxonomy" id="143900"/>
    <lineage>
        <taxon>Eukaryota</taxon>
        <taxon>Metazoa</taxon>
        <taxon>Chordata</taxon>
        <taxon>Craniata</taxon>
        <taxon>Vertebrata</taxon>
        <taxon>Euteleostomi</taxon>
        <taxon>Actinopterygii</taxon>
        <taxon>Neopterygii</taxon>
        <taxon>Teleostei</taxon>
        <taxon>Notacanthiformes</taxon>
        <taxon>Halosauridae</taxon>
        <taxon>Aldrovandia</taxon>
    </lineage>
</organism>
<reference evidence="1" key="1">
    <citation type="journal article" date="2023" name="Science">
        <title>Genome structures resolve the early diversification of teleost fishes.</title>
        <authorList>
            <person name="Parey E."/>
            <person name="Louis A."/>
            <person name="Montfort J."/>
            <person name="Bouchez O."/>
            <person name="Roques C."/>
            <person name="Iampietro C."/>
            <person name="Lluch J."/>
            <person name="Castinel A."/>
            <person name="Donnadieu C."/>
            <person name="Desvignes T."/>
            <person name="Floi Bucao C."/>
            <person name="Jouanno E."/>
            <person name="Wen M."/>
            <person name="Mejri S."/>
            <person name="Dirks R."/>
            <person name="Jansen H."/>
            <person name="Henkel C."/>
            <person name="Chen W.J."/>
            <person name="Zahm M."/>
            <person name="Cabau C."/>
            <person name="Klopp C."/>
            <person name="Thompson A.W."/>
            <person name="Robinson-Rechavi M."/>
            <person name="Braasch I."/>
            <person name="Lecointre G."/>
            <person name="Bobe J."/>
            <person name="Postlethwait J.H."/>
            <person name="Berthelot C."/>
            <person name="Roest Crollius H."/>
            <person name="Guiguen Y."/>
        </authorList>
    </citation>
    <scope>NUCLEOTIDE SEQUENCE</scope>
    <source>
        <strain evidence="1">NC1722</strain>
    </source>
</reference>
<dbReference type="EMBL" id="JAINUG010000102">
    <property type="protein sequence ID" value="KAJ8396963.1"/>
    <property type="molecule type" value="Genomic_DNA"/>
</dbReference>
<keyword evidence="2" id="KW-1185">Reference proteome</keyword>
<name>A0AAD7S6Z4_9TELE</name>
<comment type="caution">
    <text evidence="1">The sequence shown here is derived from an EMBL/GenBank/DDBJ whole genome shotgun (WGS) entry which is preliminary data.</text>
</comment>
<gene>
    <name evidence="1" type="ORF">AAFF_G00012860</name>
</gene>